<keyword evidence="4" id="KW-0808">Transferase</keyword>
<dbReference type="FunFam" id="3.30.200.20:FF:000315">
    <property type="entry name" value="Calcium-dependent protein kinase 3"/>
    <property type="match status" value="1"/>
</dbReference>
<comment type="similarity">
    <text evidence="11">Belongs to the protein kinase superfamily. Ser/Thr protein kinase family. CDPK subfamily.</text>
</comment>
<sequence>MPQDRRKRILRDDAVGRTDSEQCPPTVNTVNRFDVTQSFRNLDDRNFECNVEAWPSDKAPPFEPNTPLRQMDNYSQRPGLIPAVRKRLAVRSLRKPVAMCAQGEGNMQVDANEALPKGKKHQEACTSARGCGTCTRPTMRTVGFVDEHPEGGDISLLELPPNAIDHGQVTNSTTATTHSTIVSSTSPNKNAYIKVAHKVDACTRGDESSWNPALSRAYSCERHGQLPKLQTNFSLEGFRKPEYNSLCTKCMPEEDKIARGFKGLLIQTPNFKHVAEPMRRPKEVQPTFDRSFIIHETALVNGMSITDVYDLHSNRLGKGSYGQVLKACHKETGEVKAVKVIRKANIENAMRMKREITIMKTLDHPNIVKLLEVYEDEECLYLVMEMCGGGELFDEIVKRGCFSEQYAATMMRQIFSAIAYCHGKGIIHRDLKPENILYANMSDNSPIKVIDWGFATKCCKTHKFTSLVGTPYYVAPEVLIGNYDKSCDIWSAGVIMFIMLVGYPPFHGNDNATILKNVKRGAINFVPHHWKRISKSAIDLITRCLSYDPRYRITAKAAFNHEWILNNAASVQVNPVLRQSLTKDLVKRFQKFDNYSKMKQLALTCIAHHLADGDIGTLSAAFNVLNNAGDGVLYISDIVKGLQSDKVKGQYDPAMQRLVEKLDTNCSGAIDYVEFIAASIDEEIYMQKDFCKKAFNVFDLDNSGVITRENMRKVFQCDIGGCEFSDEFIEEIFNEVDLDRDGVINYTDFCTMLYGLSHPQEVATLE</sequence>
<dbReference type="GO" id="GO:0005524">
    <property type="term" value="F:ATP binding"/>
    <property type="evidence" value="ECO:0007669"/>
    <property type="project" value="UniProtKB-UniRule"/>
</dbReference>
<evidence type="ECO:0000256" key="11">
    <source>
        <dbReference type="ARBA" id="ARBA00024334"/>
    </source>
</evidence>
<evidence type="ECO:0000256" key="13">
    <source>
        <dbReference type="ARBA" id="ARBA00048679"/>
    </source>
</evidence>
<feature type="domain" description="Protein kinase" evidence="16">
    <location>
        <begin position="310"/>
        <end position="564"/>
    </location>
</feature>
<evidence type="ECO:0000313" key="19">
    <source>
        <dbReference type="Proteomes" id="UP001497744"/>
    </source>
</evidence>
<dbReference type="GeneID" id="94192245"/>
<protein>
    <recommendedName>
        <fullName evidence="2">non-specific serine/threonine protein kinase</fullName>
        <ecNumber evidence="2">2.7.11.1</ecNumber>
    </recommendedName>
</protein>
<dbReference type="EC" id="2.7.11.1" evidence="2"/>
<dbReference type="RefSeq" id="XP_067712833.1">
    <property type="nucleotide sequence ID" value="XM_067856732.1"/>
</dbReference>
<dbReference type="Pfam" id="PF13499">
    <property type="entry name" value="EF-hand_7"/>
    <property type="match status" value="1"/>
</dbReference>
<evidence type="ECO:0000256" key="1">
    <source>
        <dbReference type="ARBA" id="ARBA00001946"/>
    </source>
</evidence>
<dbReference type="InterPro" id="IPR008271">
    <property type="entry name" value="Ser/Thr_kinase_AS"/>
</dbReference>
<accession>A0AAV4LMJ3</accession>
<dbReference type="SUPFAM" id="SSF56112">
    <property type="entry name" value="Protein kinase-like (PK-like)"/>
    <property type="match status" value="1"/>
</dbReference>
<evidence type="ECO:0000256" key="9">
    <source>
        <dbReference type="ARBA" id="ARBA00022837"/>
    </source>
</evidence>
<dbReference type="InterPro" id="IPR000719">
    <property type="entry name" value="Prot_kinase_dom"/>
</dbReference>
<dbReference type="CDD" id="cd00051">
    <property type="entry name" value="EFh"/>
    <property type="match status" value="2"/>
</dbReference>
<keyword evidence="5" id="KW-0479">Metal-binding</keyword>
<dbReference type="InterPro" id="IPR017441">
    <property type="entry name" value="Protein_kinase_ATP_BS"/>
</dbReference>
<keyword evidence="6" id="KW-0677">Repeat</keyword>
<evidence type="ECO:0000256" key="6">
    <source>
        <dbReference type="ARBA" id="ARBA00022737"/>
    </source>
</evidence>
<feature type="compositionally biased region" description="Basic and acidic residues" evidence="15">
    <location>
        <begin position="10"/>
        <end position="20"/>
    </location>
</feature>
<feature type="domain" description="EF-hand" evidence="17">
    <location>
        <begin position="686"/>
        <end position="721"/>
    </location>
</feature>
<dbReference type="InterPro" id="IPR011009">
    <property type="entry name" value="Kinase-like_dom_sf"/>
</dbReference>
<evidence type="ECO:0000256" key="5">
    <source>
        <dbReference type="ARBA" id="ARBA00022723"/>
    </source>
</evidence>
<dbReference type="InterPro" id="IPR002048">
    <property type="entry name" value="EF_hand_dom"/>
</dbReference>
<dbReference type="PROSITE" id="PS50222">
    <property type="entry name" value="EF_HAND_2"/>
    <property type="match status" value="2"/>
</dbReference>
<dbReference type="Pfam" id="PF00069">
    <property type="entry name" value="Pkinase"/>
    <property type="match status" value="1"/>
</dbReference>
<evidence type="ECO:0000256" key="10">
    <source>
        <dbReference type="ARBA" id="ARBA00022840"/>
    </source>
</evidence>
<feature type="domain" description="EF-hand" evidence="17">
    <location>
        <begin position="724"/>
        <end position="759"/>
    </location>
</feature>
<evidence type="ECO:0000313" key="18">
    <source>
        <dbReference type="EMBL" id="GIX60762.1"/>
    </source>
</evidence>
<name>A0AAV4LMJ3_BABCB</name>
<comment type="cofactor">
    <cofactor evidence="1">
        <name>Mg(2+)</name>
        <dbReference type="ChEBI" id="CHEBI:18420"/>
    </cofactor>
</comment>
<feature type="region of interest" description="Disordered" evidence="15">
    <location>
        <begin position="1"/>
        <end position="22"/>
    </location>
</feature>
<reference evidence="18 19" key="1">
    <citation type="submission" date="2021-06" db="EMBL/GenBank/DDBJ databases">
        <title>Genome sequence of Babesia caballi.</title>
        <authorList>
            <person name="Yamagishi J."/>
            <person name="Kidaka T."/>
            <person name="Ochi A."/>
        </authorList>
    </citation>
    <scope>NUCLEOTIDE SEQUENCE [LARGE SCALE GENOMIC DNA]</scope>
    <source>
        <strain evidence="18">USDA-D6B2</strain>
    </source>
</reference>
<comment type="caution">
    <text evidence="18">The sequence shown here is derived from an EMBL/GenBank/DDBJ whole genome shotgun (WGS) entry which is preliminary data.</text>
</comment>
<dbReference type="Gene3D" id="1.10.510.10">
    <property type="entry name" value="Transferase(Phosphotransferase) domain 1"/>
    <property type="match status" value="1"/>
</dbReference>
<evidence type="ECO:0000256" key="2">
    <source>
        <dbReference type="ARBA" id="ARBA00012513"/>
    </source>
</evidence>
<dbReference type="FunFam" id="1.10.238.10:FF:000001">
    <property type="entry name" value="Calmodulin 1"/>
    <property type="match status" value="1"/>
</dbReference>
<dbReference type="Gene3D" id="1.10.238.10">
    <property type="entry name" value="EF-hand"/>
    <property type="match status" value="2"/>
</dbReference>
<proteinExistence type="inferred from homology"/>
<comment type="catalytic activity">
    <reaction evidence="13">
        <text>L-seryl-[protein] + ATP = O-phospho-L-seryl-[protein] + ADP + H(+)</text>
        <dbReference type="Rhea" id="RHEA:17989"/>
        <dbReference type="Rhea" id="RHEA-COMP:9863"/>
        <dbReference type="Rhea" id="RHEA-COMP:11604"/>
        <dbReference type="ChEBI" id="CHEBI:15378"/>
        <dbReference type="ChEBI" id="CHEBI:29999"/>
        <dbReference type="ChEBI" id="CHEBI:30616"/>
        <dbReference type="ChEBI" id="CHEBI:83421"/>
        <dbReference type="ChEBI" id="CHEBI:456216"/>
        <dbReference type="EC" id="2.7.11.1"/>
    </reaction>
</comment>
<dbReference type="SMART" id="SM00054">
    <property type="entry name" value="EFh"/>
    <property type="match status" value="3"/>
</dbReference>
<dbReference type="PANTHER" id="PTHR24349">
    <property type="entry name" value="SERINE/THREONINE-PROTEIN KINASE"/>
    <property type="match status" value="1"/>
</dbReference>
<evidence type="ECO:0000256" key="3">
    <source>
        <dbReference type="ARBA" id="ARBA00022527"/>
    </source>
</evidence>
<dbReference type="AlphaFoldDB" id="A0AAV4LMJ3"/>
<feature type="binding site" evidence="14">
    <location>
        <position position="343"/>
    </location>
    <ligand>
        <name>ATP</name>
        <dbReference type="ChEBI" id="CHEBI:30616"/>
    </ligand>
</feature>
<keyword evidence="8 18" id="KW-0418">Kinase</keyword>
<gene>
    <name evidence="18" type="ORF">BcabD6B2_01970</name>
</gene>
<dbReference type="PROSITE" id="PS00107">
    <property type="entry name" value="PROTEIN_KINASE_ATP"/>
    <property type="match status" value="1"/>
</dbReference>
<dbReference type="SUPFAM" id="SSF47473">
    <property type="entry name" value="EF-hand"/>
    <property type="match status" value="1"/>
</dbReference>
<evidence type="ECO:0000256" key="4">
    <source>
        <dbReference type="ARBA" id="ARBA00022679"/>
    </source>
</evidence>
<dbReference type="EMBL" id="BPLF01000001">
    <property type="protein sequence ID" value="GIX60762.1"/>
    <property type="molecule type" value="Genomic_DNA"/>
</dbReference>
<keyword evidence="9" id="KW-0106">Calcium</keyword>
<keyword evidence="7 14" id="KW-0547">Nucleotide-binding</keyword>
<dbReference type="GO" id="GO:0005509">
    <property type="term" value="F:calcium ion binding"/>
    <property type="evidence" value="ECO:0007669"/>
    <property type="project" value="InterPro"/>
</dbReference>
<dbReference type="FunFam" id="1.10.510.10:FF:000475">
    <property type="entry name" value="Calcium-dependent protein kinase 5"/>
    <property type="match status" value="1"/>
</dbReference>
<evidence type="ECO:0000259" key="17">
    <source>
        <dbReference type="PROSITE" id="PS50222"/>
    </source>
</evidence>
<evidence type="ECO:0000259" key="16">
    <source>
        <dbReference type="PROSITE" id="PS50011"/>
    </source>
</evidence>
<keyword evidence="3" id="KW-0723">Serine/threonine-protein kinase</keyword>
<keyword evidence="10 14" id="KW-0067">ATP-binding</keyword>
<evidence type="ECO:0000256" key="12">
    <source>
        <dbReference type="ARBA" id="ARBA00047899"/>
    </source>
</evidence>
<dbReference type="PROSITE" id="PS50011">
    <property type="entry name" value="PROTEIN_KINASE_DOM"/>
    <property type="match status" value="1"/>
</dbReference>
<evidence type="ECO:0000256" key="14">
    <source>
        <dbReference type="PROSITE-ProRule" id="PRU10141"/>
    </source>
</evidence>
<keyword evidence="19" id="KW-1185">Reference proteome</keyword>
<dbReference type="Gene3D" id="3.30.200.20">
    <property type="entry name" value="Phosphorylase Kinase, domain 1"/>
    <property type="match status" value="1"/>
</dbReference>
<dbReference type="Proteomes" id="UP001497744">
    <property type="component" value="Unassembled WGS sequence"/>
</dbReference>
<evidence type="ECO:0000256" key="15">
    <source>
        <dbReference type="SAM" id="MobiDB-lite"/>
    </source>
</evidence>
<comment type="catalytic activity">
    <reaction evidence="12">
        <text>L-threonyl-[protein] + ATP = O-phospho-L-threonyl-[protein] + ADP + H(+)</text>
        <dbReference type="Rhea" id="RHEA:46608"/>
        <dbReference type="Rhea" id="RHEA-COMP:11060"/>
        <dbReference type="Rhea" id="RHEA-COMP:11605"/>
        <dbReference type="ChEBI" id="CHEBI:15378"/>
        <dbReference type="ChEBI" id="CHEBI:30013"/>
        <dbReference type="ChEBI" id="CHEBI:30616"/>
        <dbReference type="ChEBI" id="CHEBI:61977"/>
        <dbReference type="ChEBI" id="CHEBI:456216"/>
        <dbReference type="EC" id="2.7.11.1"/>
    </reaction>
</comment>
<dbReference type="InterPro" id="IPR018247">
    <property type="entry name" value="EF_Hand_1_Ca_BS"/>
</dbReference>
<evidence type="ECO:0000256" key="7">
    <source>
        <dbReference type="ARBA" id="ARBA00022741"/>
    </source>
</evidence>
<organism evidence="18 19">
    <name type="scientific">Babesia caballi</name>
    <dbReference type="NCBI Taxonomy" id="5871"/>
    <lineage>
        <taxon>Eukaryota</taxon>
        <taxon>Sar</taxon>
        <taxon>Alveolata</taxon>
        <taxon>Apicomplexa</taxon>
        <taxon>Aconoidasida</taxon>
        <taxon>Piroplasmida</taxon>
        <taxon>Babesiidae</taxon>
        <taxon>Babesia</taxon>
    </lineage>
</organism>
<evidence type="ECO:0000256" key="8">
    <source>
        <dbReference type="ARBA" id="ARBA00022777"/>
    </source>
</evidence>
<dbReference type="PROSITE" id="PS00108">
    <property type="entry name" value="PROTEIN_KINASE_ST"/>
    <property type="match status" value="1"/>
</dbReference>
<dbReference type="InterPro" id="IPR011992">
    <property type="entry name" value="EF-hand-dom_pair"/>
</dbReference>
<dbReference type="PROSITE" id="PS00018">
    <property type="entry name" value="EF_HAND_1"/>
    <property type="match status" value="2"/>
</dbReference>
<dbReference type="InterPro" id="IPR050205">
    <property type="entry name" value="CDPK_Ser/Thr_kinases"/>
</dbReference>
<dbReference type="CDD" id="cd05117">
    <property type="entry name" value="STKc_CAMK"/>
    <property type="match status" value="1"/>
</dbReference>
<dbReference type="GO" id="GO:0004674">
    <property type="term" value="F:protein serine/threonine kinase activity"/>
    <property type="evidence" value="ECO:0007669"/>
    <property type="project" value="UniProtKB-KW"/>
</dbReference>
<dbReference type="SMART" id="SM00220">
    <property type="entry name" value="S_TKc"/>
    <property type="match status" value="1"/>
</dbReference>